<dbReference type="PROSITE" id="PS51257">
    <property type="entry name" value="PROKAR_LIPOPROTEIN"/>
    <property type="match status" value="1"/>
</dbReference>
<evidence type="ECO:0000313" key="2">
    <source>
        <dbReference type="Proteomes" id="UP000254193"/>
    </source>
</evidence>
<dbReference type="RefSeq" id="WP_003708220.1">
    <property type="nucleotide sequence ID" value="NZ_LR590477.1"/>
</dbReference>
<sequence>MNKLLLFCMIPVLAACQSVQPYVDAYLNDLNQKLQQNIEGLQTESASNTEPKNTEPEIVKDEANALPEKVSHKKSGGSAELNPSDIAKLIADNRLPKAKSMWKLLPECRKQFSLQYSLLEKDGRPERKNILMNWLLIADELHRSKQNNGLIDTFTAQKLENVCKKTNVTLVDTAAKQFGLNLSQIRKMQNRSEFIDVKF</sequence>
<organism evidence="1 2">
    <name type="scientific">Neisseria lactamica</name>
    <dbReference type="NCBI Taxonomy" id="486"/>
    <lineage>
        <taxon>Bacteria</taxon>
        <taxon>Pseudomonadati</taxon>
        <taxon>Pseudomonadota</taxon>
        <taxon>Betaproteobacteria</taxon>
        <taxon>Neisseriales</taxon>
        <taxon>Neisseriaceae</taxon>
        <taxon>Neisseria</taxon>
    </lineage>
</organism>
<dbReference type="GeneID" id="83618625"/>
<dbReference type="Proteomes" id="UP000254193">
    <property type="component" value="Unassembled WGS sequence"/>
</dbReference>
<keyword evidence="2" id="KW-1185">Reference proteome</keyword>
<gene>
    <name evidence="1" type="ORF">NCTC10616_01909</name>
</gene>
<evidence type="ECO:0000313" key="1">
    <source>
        <dbReference type="EMBL" id="SUA18186.1"/>
    </source>
</evidence>
<reference evidence="1 2" key="1">
    <citation type="submission" date="2018-06" db="EMBL/GenBank/DDBJ databases">
        <authorList>
            <consortium name="Pathogen Informatics"/>
            <person name="Doyle S."/>
        </authorList>
    </citation>
    <scope>NUCLEOTIDE SEQUENCE [LARGE SCALE GENOMIC DNA]</scope>
    <source>
        <strain evidence="1 2">NCTC10616</strain>
    </source>
</reference>
<dbReference type="EMBL" id="UGRO01000002">
    <property type="protein sequence ID" value="SUA18186.1"/>
    <property type="molecule type" value="Genomic_DNA"/>
</dbReference>
<accession>A0A378VMQ9</accession>
<protein>
    <submittedName>
        <fullName evidence="1">Uncharacterized protein</fullName>
    </submittedName>
</protein>
<dbReference type="AlphaFoldDB" id="A0A378VMQ9"/>
<proteinExistence type="predicted"/>
<name>A0A378VMQ9_NEILA</name>